<feature type="transmembrane region" description="Helical" evidence="2">
    <location>
        <begin position="70"/>
        <end position="88"/>
    </location>
</feature>
<name>A0ABW6L9F3_9ACTN</name>
<comment type="caution">
    <text evidence="3">The sequence shown here is derived from an EMBL/GenBank/DDBJ whole genome shotgun (WGS) entry which is preliminary data.</text>
</comment>
<keyword evidence="2" id="KW-1133">Transmembrane helix</keyword>
<keyword evidence="2" id="KW-0472">Membrane</keyword>
<proteinExistence type="predicted"/>
<evidence type="ECO:0008006" key="5">
    <source>
        <dbReference type="Google" id="ProtNLM"/>
    </source>
</evidence>
<dbReference type="EMBL" id="JBIAFP010000002">
    <property type="protein sequence ID" value="MFE9223761.1"/>
    <property type="molecule type" value="Genomic_DNA"/>
</dbReference>
<feature type="region of interest" description="Disordered" evidence="1">
    <location>
        <begin position="1"/>
        <end position="61"/>
    </location>
</feature>
<feature type="compositionally biased region" description="Low complexity" evidence="1">
    <location>
        <begin position="28"/>
        <end position="46"/>
    </location>
</feature>
<feature type="transmembrane region" description="Helical" evidence="2">
    <location>
        <begin position="216"/>
        <end position="236"/>
    </location>
</feature>
<evidence type="ECO:0000256" key="1">
    <source>
        <dbReference type="SAM" id="MobiDB-lite"/>
    </source>
</evidence>
<accession>A0ABW6L9F3</accession>
<gene>
    <name evidence="3" type="ORF">ACFYM3_03815</name>
</gene>
<evidence type="ECO:0000313" key="4">
    <source>
        <dbReference type="Proteomes" id="UP001601288"/>
    </source>
</evidence>
<dbReference type="RefSeq" id="WP_358277470.1">
    <property type="nucleotide sequence ID" value="NZ_JBEYGJ010000001.1"/>
</dbReference>
<organism evidence="3 4">
    <name type="scientific">Streptomyces massasporeus</name>
    <dbReference type="NCBI Taxonomy" id="67324"/>
    <lineage>
        <taxon>Bacteria</taxon>
        <taxon>Bacillati</taxon>
        <taxon>Actinomycetota</taxon>
        <taxon>Actinomycetes</taxon>
        <taxon>Kitasatosporales</taxon>
        <taxon>Streptomycetaceae</taxon>
        <taxon>Streptomyces</taxon>
    </lineage>
</organism>
<keyword evidence="4" id="KW-1185">Reference proteome</keyword>
<keyword evidence="2" id="KW-0812">Transmembrane</keyword>
<feature type="compositionally biased region" description="Polar residues" evidence="1">
    <location>
        <begin position="1"/>
        <end position="20"/>
    </location>
</feature>
<protein>
    <recommendedName>
        <fullName evidence="5">Capsular polysaccharide biosynthesis protein</fullName>
    </recommendedName>
</protein>
<dbReference type="Proteomes" id="UP001601288">
    <property type="component" value="Unassembled WGS sequence"/>
</dbReference>
<evidence type="ECO:0000313" key="3">
    <source>
        <dbReference type="EMBL" id="MFE9223761.1"/>
    </source>
</evidence>
<evidence type="ECO:0000256" key="2">
    <source>
        <dbReference type="SAM" id="Phobius"/>
    </source>
</evidence>
<reference evidence="3 4" key="1">
    <citation type="submission" date="2024-10" db="EMBL/GenBank/DDBJ databases">
        <title>The Natural Products Discovery Center: Release of the First 8490 Sequenced Strains for Exploring Actinobacteria Biosynthetic Diversity.</title>
        <authorList>
            <person name="Kalkreuter E."/>
            <person name="Kautsar S.A."/>
            <person name="Yang D."/>
            <person name="Bader C.D."/>
            <person name="Teijaro C.N."/>
            <person name="Fluegel L."/>
            <person name="Davis C.M."/>
            <person name="Simpson J.R."/>
            <person name="Lauterbach L."/>
            <person name="Steele A.D."/>
            <person name="Gui C."/>
            <person name="Meng S."/>
            <person name="Li G."/>
            <person name="Viehrig K."/>
            <person name="Ye F."/>
            <person name="Su P."/>
            <person name="Kiefer A.F."/>
            <person name="Nichols A."/>
            <person name="Cepeda A.J."/>
            <person name="Yan W."/>
            <person name="Fan B."/>
            <person name="Jiang Y."/>
            <person name="Adhikari A."/>
            <person name="Zheng C.-J."/>
            <person name="Schuster L."/>
            <person name="Cowan T.M."/>
            <person name="Smanski M.J."/>
            <person name="Chevrette M.G."/>
            <person name="De Carvalho L.P.S."/>
            <person name="Shen B."/>
        </authorList>
    </citation>
    <scope>NUCLEOTIDE SEQUENCE [LARGE SCALE GENOMIC DNA]</scope>
    <source>
        <strain evidence="3 4">NPDC007066</strain>
    </source>
</reference>
<sequence length="247" mass="25007">MSQWQPQQSAGDGARTTQDAAQGPSKDGGPAASTAASPQTSPSGPREPGGPPPADDARAARSSALRRRGVLAALLAGLLVLVAGLVIIEQLPTRYSTKSTISFAPRSQPNVSADVIELVANKYAVVASSTTSVASAAEAASVTRKELRNALSVSVAANTANLDISVSLPDANEAATAANTVAAVVSRAAADDQLIAGEITARADPVAAQLQPSRSLLRVVAVAAALLVAGWVSFAARQISRRAGRTR</sequence>